<dbReference type="SUPFAM" id="SSF52490">
    <property type="entry name" value="Tubulin nucleotide-binding domain-like"/>
    <property type="match status" value="1"/>
</dbReference>
<dbReference type="GO" id="GO:0032153">
    <property type="term" value="C:cell division site"/>
    <property type="evidence" value="ECO:0007669"/>
    <property type="project" value="UniProtKB-UniRule"/>
</dbReference>
<evidence type="ECO:0000313" key="8">
    <source>
        <dbReference type="Proteomes" id="UP000055702"/>
    </source>
</evidence>
<dbReference type="PRINTS" id="PR00423">
    <property type="entry name" value="CELLDVISFTSZ"/>
</dbReference>
<dbReference type="SUPFAM" id="SSF55307">
    <property type="entry name" value="Tubulin C-terminal domain-like"/>
    <property type="match status" value="1"/>
</dbReference>
<evidence type="ECO:0000256" key="4">
    <source>
        <dbReference type="HAMAP-Rule" id="MF_00909"/>
    </source>
</evidence>
<dbReference type="Proteomes" id="UP000055702">
    <property type="component" value="Unassembled WGS sequence"/>
</dbReference>
<keyword evidence="4" id="KW-0132">Cell division</keyword>
<reference evidence="7 8" key="1">
    <citation type="submission" date="2016-01" db="EMBL/GenBank/DDBJ databases">
        <title>Draft genome of the antarctic isolate Shewanella frigidimarina Ag06-30.</title>
        <authorList>
            <person name="Parmeciano Di Noto G."/>
            <person name="Vazquez S."/>
            <person name="Mac Cormack W."/>
            <person name="Iriarte A."/>
            <person name="Quiroga C."/>
        </authorList>
    </citation>
    <scope>NUCLEOTIDE SEQUENCE [LARGE SCALE GENOMIC DNA]</scope>
    <source>
        <strain evidence="7 8">Ag06-30</strain>
    </source>
</reference>
<evidence type="ECO:0000259" key="5">
    <source>
        <dbReference type="SMART" id="SM00864"/>
    </source>
</evidence>
<dbReference type="EMBL" id="LRDC01000001">
    <property type="protein sequence ID" value="KVX03076.1"/>
    <property type="molecule type" value="Genomic_DNA"/>
</dbReference>
<protein>
    <recommendedName>
        <fullName evidence="4">Cell division protein FtsZ</fullName>
    </recommendedName>
</protein>
<dbReference type="Pfam" id="PF12327">
    <property type="entry name" value="FtsZ_C"/>
    <property type="match status" value="1"/>
</dbReference>
<dbReference type="AlphaFoldDB" id="A0A106C2J8"/>
<dbReference type="CDD" id="cd02201">
    <property type="entry name" value="FtsZ_type1"/>
    <property type="match status" value="1"/>
</dbReference>
<organism evidence="7">
    <name type="scientific">Shewanella frigidimarina</name>
    <dbReference type="NCBI Taxonomy" id="56812"/>
    <lineage>
        <taxon>Bacteria</taxon>
        <taxon>Pseudomonadati</taxon>
        <taxon>Pseudomonadota</taxon>
        <taxon>Gammaproteobacteria</taxon>
        <taxon>Alteromonadales</taxon>
        <taxon>Shewanellaceae</taxon>
        <taxon>Shewanella</taxon>
    </lineage>
</organism>
<evidence type="ECO:0000256" key="2">
    <source>
        <dbReference type="ARBA" id="ARBA00022741"/>
    </source>
</evidence>
<comment type="subunit">
    <text evidence="4">Homodimer. Polymerizes to form a dynamic ring structure in a strictly GTP-dependent manner. Interacts directly with several other division proteins.</text>
</comment>
<dbReference type="GO" id="GO:0043093">
    <property type="term" value="P:FtsZ-dependent cytokinesis"/>
    <property type="evidence" value="ECO:0007669"/>
    <property type="project" value="UniProtKB-UniRule"/>
</dbReference>
<feature type="binding site" evidence="4">
    <location>
        <position position="135"/>
    </location>
    <ligand>
        <name>GTP</name>
        <dbReference type="ChEBI" id="CHEBI:37565"/>
    </ligand>
</feature>
<dbReference type="InterPro" id="IPR036525">
    <property type="entry name" value="Tubulin/FtsZ_GTPase_sf"/>
</dbReference>
<dbReference type="InterPro" id="IPR008280">
    <property type="entry name" value="Tub_FtsZ_C"/>
</dbReference>
<keyword evidence="2 4" id="KW-0547">Nucleotide-binding</keyword>
<dbReference type="RefSeq" id="WP_059743514.1">
    <property type="nucleotide sequence ID" value="NZ_LRDC01000001.1"/>
</dbReference>
<dbReference type="PROSITE" id="PS51257">
    <property type="entry name" value="PROKAR_LIPOPROTEIN"/>
    <property type="match status" value="1"/>
</dbReference>
<dbReference type="PANTHER" id="PTHR30314:SF3">
    <property type="entry name" value="MITOCHONDRIAL DIVISION PROTEIN FSZA"/>
    <property type="match status" value="1"/>
</dbReference>
<dbReference type="GO" id="GO:0003924">
    <property type="term" value="F:GTPase activity"/>
    <property type="evidence" value="ECO:0007669"/>
    <property type="project" value="UniProtKB-UniRule"/>
</dbReference>
<dbReference type="InterPro" id="IPR024757">
    <property type="entry name" value="FtsZ_C"/>
</dbReference>
<feature type="binding site" evidence="4">
    <location>
        <position position="139"/>
    </location>
    <ligand>
        <name>GTP</name>
        <dbReference type="ChEBI" id="CHEBI:37565"/>
    </ligand>
</feature>
<keyword evidence="4" id="KW-0717">Septation</keyword>
<feature type="domain" description="Tubulin/FtsZ 2-layer sandwich" evidence="6">
    <location>
        <begin position="203"/>
        <end position="321"/>
    </location>
</feature>
<evidence type="ECO:0000256" key="1">
    <source>
        <dbReference type="ARBA" id="ARBA00009690"/>
    </source>
</evidence>
<comment type="function">
    <text evidence="4">Essential cell division protein that forms a contractile ring structure (Z ring) at the future cell division site. The regulation of the ring assembly controls the timing and the location of cell division. One of the functions of the FtsZ ring is to recruit other cell division proteins to the septum to produce a new cell wall between the dividing cells. Binds GTP and shows GTPase activity.</text>
</comment>
<name>A0A106C2J8_SHEFR</name>
<dbReference type="SMART" id="SM00864">
    <property type="entry name" value="Tubulin"/>
    <property type="match status" value="1"/>
</dbReference>
<dbReference type="Gene3D" id="3.40.50.1440">
    <property type="entry name" value="Tubulin/FtsZ, GTPase domain"/>
    <property type="match status" value="1"/>
</dbReference>
<dbReference type="InterPro" id="IPR000158">
    <property type="entry name" value="Cell_div_FtsZ"/>
</dbReference>
<proteinExistence type="inferred from homology"/>
<dbReference type="GO" id="GO:0005525">
    <property type="term" value="F:GTP binding"/>
    <property type="evidence" value="ECO:0007669"/>
    <property type="project" value="UniProtKB-UniRule"/>
</dbReference>
<dbReference type="GO" id="GO:0005737">
    <property type="term" value="C:cytoplasm"/>
    <property type="evidence" value="ECO:0007669"/>
    <property type="project" value="UniProtKB-SubCell"/>
</dbReference>
<dbReference type="GO" id="GO:0000917">
    <property type="term" value="P:division septum assembly"/>
    <property type="evidence" value="ECO:0007669"/>
    <property type="project" value="UniProtKB-KW"/>
</dbReference>
<dbReference type="HAMAP" id="MF_00909">
    <property type="entry name" value="FtsZ"/>
    <property type="match status" value="1"/>
</dbReference>
<feature type="binding site" evidence="4">
    <location>
        <position position="183"/>
    </location>
    <ligand>
        <name>GTP</name>
        <dbReference type="ChEBI" id="CHEBI:37565"/>
    </ligand>
</feature>
<dbReference type="GO" id="GO:0051258">
    <property type="term" value="P:protein polymerization"/>
    <property type="evidence" value="ECO:0007669"/>
    <property type="project" value="UniProtKB-UniRule"/>
</dbReference>
<dbReference type="Pfam" id="PF00091">
    <property type="entry name" value="Tubulin"/>
    <property type="match status" value="1"/>
</dbReference>
<dbReference type="InterPro" id="IPR018316">
    <property type="entry name" value="Tubulin/FtsZ_2-layer-sand-dom"/>
</dbReference>
<evidence type="ECO:0000256" key="3">
    <source>
        <dbReference type="ARBA" id="ARBA00023134"/>
    </source>
</evidence>
<gene>
    <name evidence="4" type="primary">ftsZ</name>
    <name evidence="7" type="ORF">AWJ07_00400</name>
</gene>
<comment type="subcellular location">
    <subcellularLocation>
        <location evidence="4">Cytoplasm</location>
    </subcellularLocation>
    <text evidence="4">Assembles at midcell at the inner surface of the cytoplasmic membrane.</text>
</comment>
<comment type="caution">
    <text evidence="7">The sequence shown here is derived from an EMBL/GenBank/DDBJ whole genome shotgun (WGS) entry which is preliminary data.</text>
</comment>
<sequence length="324" mass="34435">MFITDSKPILVIGVGGCGCSTLQALKKKHDFAEIRFLAINTDLRSLRGNVADDTIQIGQSLTNNLGAGANPDVGRLAAIESEAEISKAIEQASIIFMTAGMGGGTGTGAISEVARIAQTHNIPVIALVTKPFSFEGMKKARFAEEGINALQQYCNALVVLPNDRLSKVLGGKVRLIDAFKISNQLLLDTLSGLSFMLSVTGLINIDISDFKTVIHTQGFASVGMAKAKNASDIETAINRILNNPLVENIDISSAKGTIINIVSQHELALDTYHLIGNIIQQRISAEANLIVGLTIDPTIKNAIEVFLLTTGIAFNPKPILQVCG</sequence>
<evidence type="ECO:0000259" key="6">
    <source>
        <dbReference type="SMART" id="SM00865"/>
    </source>
</evidence>
<keyword evidence="4" id="KW-0963">Cytoplasm</keyword>
<feature type="binding site" evidence="4">
    <location>
        <begin position="104"/>
        <end position="106"/>
    </location>
    <ligand>
        <name>GTP</name>
        <dbReference type="ChEBI" id="CHEBI:37565"/>
    </ligand>
</feature>
<evidence type="ECO:0000313" key="7">
    <source>
        <dbReference type="EMBL" id="KVX03076.1"/>
    </source>
</evidence>
<keyword evidence="3 4" id="KW-0342">GTP-binding</keyword>
<dbReference type="PANTHER" id="PTHR30314">
    <property type="entry name" value="CELL DIVISION PROTEIN FTSZ-RELATED"/>
    <property type="match status" value="1"/>
</dbReference>
<comment type="similarity">
    <text evidence="1 4">Belongs to the FtsZ family.</text>
</comment>
<comment type="caution">
    <text evidence="4">Lacks conserved residue(s) required for the propagation of feature annotation.</text>
</comment>
<dbReference type="SMART" id="SM00865">
    <property type="entry name" value="Tubulin_C"/>
    <property type="match status" value="1"/>
</dbReference>
<dbReference type="InterPro" id="IPR045061">
    <property type="entry name" value="FtsZ/CetZ"/>
</dbReference>
<feature type="domain" description="Tubulin/FtsZ GTPase" evidence="5">
    <location>
        <begin position="8"/>
        <end position="201"/>
    </location>
</feature>
<keyword evidence="4" id="KW-0131">Cell cycle</keyword>
<dbReference type="InterPro" id="IPR003008">
    <property type="entry name" value="Tubulin_FtsZ_GTPase"/>
</dbReference>
<accession>A0A106C2J8</accession>